<dbReference type="AlphaFoldDB" id="A0A4U0WP17"/>
<evidence type="ECO:0000256" key="6">
    <source>
        <dbReference type="ARBA" id="ARBA00034075"/>
    </source>
</evidence>
<dbReference type="EC" id="3.1.1.-" evidence="7"/>
<comment type="similarity">
    <text evidence="7">Belongs to the tannase family.</text>
</comment>
<evidence type="ECO:0000256" key="4">
    <source>
        <dbReference type="ARBA" id="ARBA00022801"/>
    </source>
</evidence>
<organism evidence="8 9">
    <name type="scientific">Cryomyces minteri</name>
    <dbReference type="NCBI Taxonomy" id="331657"/>
    <lineage>
        <taxon>Eukaryota</taxon>
        <taxon>Fungi</taxon>
        <taxon>Dikarya</taxon>
        <taxon>Ascomycota</taxon>
        <taxon>Pezizomycotina</taxon>
        <taxon>Dothideomycetes</taxon>
        <taxon>Dothideomycetes incertae sedis</taxon>
        <taxon>Cryomyces</taxon>
    </lineage>
</organism>
<protein>
    <recommendedName>
        <fullName evidence="7">Carboxylic ester hydrolase</fullName>
        <ecNumber evidence="7">3.1.1.-</ecNumber>
    </recommendedName>
</protein>
<keyword evidence="3" id="KW-0732">Signal</keyword>
<keyword evidence="2" id="KW-0624">Polysaccharide degradation</keyword>
<evidence type="ECO:0000256" key="2">
    <source>
        <dbReference type="ARBA" id="ARBA00022651"/>
    </source>
</evidence>
<dbReference type="GO" id="GO:0045493">
    <property type="term" value="P:xylan catabolic process"/>
    <property type="evidence" value="ECO:0007669"/>
    <property type="project" value="UniProtKB-KW"/>
</dbReference>
<keyword evidence="1" id="KW-0719">Serine esterase</keyword>
<accession>A0A4U0WP17</accession>
<sequence length="255" mass="28152">MESEFPNTGLVGSPSFIAPSIWTGLIHDEVLKQYDGIDGVKDGIIEDPDLCIFRPEALICGKGNTTNCLSSNQIDQVRRIYSPLRDNGRAQILLLSTILVLYRLVQDAAAAQKLNPFDIETWPSDFSTYEKTGDKILSYHGGQDHDMDNFFRFFRISGMFHCNGGPGAWVIGQAGAGSVSGKFQAQYNVLAALVDLVENGKAPDTIEGTKFVNDTVSLGIEFTRKHCKHPIDQMTGADDKMDMDYIFGLLCYPNL</sequence>
<dbReference type="Proteomes" id="UP000308768">
    <property type="component" value="Unassembled WGS sequence"/>
</dbReference>
<evidence type="ECO:0000313" key="8">
    <source>
        <dbReference type="EMBL" id="TKA65040.1"/>
    </source>
</evidence>
<dbReference type="InterPro" id="IPR011118">
    <property type="entry name" value="Tannase/feruloyl_esterase"/>
</dbReference>
<keyword evidence="9" id="KW-1185">Reference proteome</keyword>
<evidence type="ECO:0000256" key="7">
    <source>
        <dbReference type="RuleBase" id="RU361238"/>
    </source>
</evidence>
<gene>
    <name evidence="8" type="ORF">B0A49_09991</name>
</gene>
<dbReference type="EMBL" id="NAJN01001186">
    <property type="protein sequence ID" value="TKA65040.1"/>
    <property type="molecule type" value="Genomic_DNA"/>
</dbReference>
<evidence type="ECO:0000256" key="3">
    <source>
        <dbReference type="ARBA" id="ARBA00022729"/>
    </source>
</evidence>
<comment type="caution">
    <text evidence="8">The sequence shown here is derived from an EMBL/GenBank/DDBJ whole genome shotgun (WGS) entry which is preliminary data.</text>
</comment>
<dbReference type="Pfam" id="PF07519">
    <property type="entry name" value="Tannase"/>
    <property type="match status" value="2"/>
</dbReference>
<dbReference type="OrthoDB" id="3039123at2759"/>
<comment type="catalytic activity">
    <reaction evidence="6">
        <text>feruloyl-polysaccharide + H2O = ferulate + polysaccharide.</text>
        <dbReference type="EC" id="3.1.1.73"/>
    </reaction>
</comment>
<proteinExistence type="inferred from homology"/>
<keyword evidence="5" id="KW-1015">Disulfide bond</keyword>
<keyword evidence="4 7" id="KW-0378">Hydrolase</keyword>
<keyword evidence="2" id="KW-0858">Xylan degradation</keyword>
<evidence type="ECO:0000256" key="1">
    <source>
        <dbReference type="ARBA" id="ARBA00022487"/>
    </source>
</evidence>
<evidence type="ECO:0000313" key="9">
    <source>
        <dbReference type="Proteomes" id="UP000308768"/>
    </source>
</evidence>
<dbReference type="STRING" id="331657.A0A4U0WP17"/>
<keyword evidence="2" id="KW-0119">Carbohydrate metabolism</keyword>
<dbReference type="GO" id="GO:0030600">
    <property type="term" value="F:feruloyl esterase activity"/>
    <property type="evidence" value="ECO:0007669"/>
    <property type="project" value="UniProtKB-EC"/>
</dbReference>
<reference evidence="8 9" key="1">
    <citation type="submission" date="2017-03" db="EMBL/GenBank/DDBJ databases">
        <title>Genomes of endolithic fungi from Antarctica.</title>
        <authorList>
            <person name="Coleine C."/>
            <person name="Masonjones S."/>
            <person name="Stajich J.E."/>
        </authorList>
    </citation>
    <scope>NUCLEOTIDE SEQUENCE [LARGE SCALE GENOMIC DNA]</scope>
    <source>
        <strain evidence="8 9">CCFEE 5187</strain>
    </source>
</reference>
<dbReference type="PANTHER" id="PTHR33938">
    <property type="entry name" value="FERULOYL ESTERASE B-RELATED"/>
    <property type="match status" value="1"/>
</dbReference>
<name>A0A4U0WP17_9PEZI</name>
<evidence type="ECO:0000256" key="5">
    <source>
        <dbReference type="ARBA" id="ARBA00023157"/>
    </source>
</evidence>
<dbReference type="PANTHER" id="PTHR33938:SF15">
    <property type="entry name" value="FERULOYL ESTERASE B-RELATED"/>
    <property type="match status" value="1"/>
</dbReference>